<dbReference type="RefSeq" id="WP_188558245.1">
    <property type="nucleotide sequence ID" value="NZ_BMGS01000006.1"/>
</dbReference>
<evidence type="ECO:0000256" key="3">
    <source>
        <dbReference type="ARBA" id="ARBA00022576"/>
    </source>
</evidence>
<keyword evidence="4" id="KW-0808">Transferase</keyword>
<dbReference type="Gene3D" id="3.90.1150.10">
    <property type="entry name" value="Aspartate Aminotransferase, domain 1"/>
    <property type="match status" value="1"/>
</dbReference>
<dbReference type="InterPro" id="IPR050596">
    <property type="entry name" value="AspAT/PAT-like"/>
</dbReference>
<dbReference type="InterPro" id="IPR015421">
    <property type="entry name" value="PyrdxlP-dep_Trfase_major"/>
</dbReference>
<dbReference type="CDD" id="cd00609">
    <property type="entry name" value="AAT_like"/>
    <property type="match status" value="1"/>
</dbReference>
<proteinExistence type="inferred from homology"/>
<evidence type="ECO:0000256" key="5">
    <source>
        <dbReference type="ARBA" id="ARBA00022898"/>
    </source>
</evidence>
<evidence type="ECO:0000259" key="6">
    <source>
        <dbReference type="Pfam" id="PF00155"/>
    </source>
</evidence>
<dbReference type="SUPFAM" id="SSF53383">
    <property type="entry name" value="PLP-dependent transferases"/>
    <property type="match status" value="1"/>
</dbReference>
<evidence type="ECO:0000256" key="4">
    <source>
        <dbReference type="ARBA" id="ARBA00022679"/>
    </source>
</evidence>
<dbReference type="PANTHER" id="PTHR46383">
    <property type="entry name" value="ASPARTATE AMINOTRANSFERASE"/>
    <property type="match status" value="1"/>
</dbReference>
<keyword evidence="5" id="KW-0663">Pyridoxal phosphate</keyword>
<dbReference type="GO" id="GO:0008483">
    <property type="term" value="F:transaminase activity"/>
    <property type="evidence" value="ECO:0007669"/>
    <property type="project" value="UniProtKB-KW"/>
</dbReference>
<dbReference type="PANTHER" id="PTHR46383:SF1">
    <property type="entry name" value="ASPARTATE AMINOTRANSFERASE"/>
    <property type="match status" value="1"/>
</dbReference>
<dbReference type="Proteomes" id="UP000601361">
    <property type="component" value="Unassembled WGS sequence"/>
</dbReference>
<evidence type="ECO:0000256" key="1">
    <source>
        <dbReference type="ARBA" id="ARBA00001933"/>
    </source>
</evidence>
<dbReference type="InterPro" id="IPR004839">
    <property type="entry name" value="Aminotransferase_I/II_large"/>
</dbReference>
<gene>
    <name evidence="7" type="ORF">GCM10011378_25610</name>
</gene>
<dbReference type="Pfam" id="PF00155">
    <property type="entry name" value="Aminotran_1_2"/>
    <property type="match status" value="1"/>
</dbReference>
<evidence type="ECO:0000256" key="2">
    <source>
        <dbReference type="ARBA" id="ARBA00007441"/>
    </source>
</evidence>
<dbReference type="Gene3D" id="3.40.640.10">
    <property type="entry name" value="Type I PLP-dependent aspartate aminotransferase-like (Major domain)"/>
    <property type="match status" value="1"/>
</dbReference>
<dbReference type="InterPro" id="IPR015424">
    <property type="entry name" value="PyrdxlP-dep_Trfase"/>
</dbReference>
<name>A0ABQ1WWG2_9BACT</name>
<comment type="similarity">
    <text evidence="2">Belongs to the class-I pyridoxal-phosphate-dependent aminotransferase family.</text>
</comment>
<evidence type="ECO:0000313" key="7">
    <source>
        <dbReference type="EMBL" id="GGG48324.1"/>
    </source>
</evidence>
<comment type="cofactor">
    <cofactor evidence="1">
        <name>pyridoxal 5'-phosphate</name>
        <dbReference type="ChEBI" id="CHEBI:597326"/>
    </cofactor>
</comment>
<accession>A0ABQ1WWG2</accession>
<feature type="domain" description="Aminotransferase class I/classII large" evidence="6">
    <location>
        <begin position="9"/>
        <end position="364"/>
    </location>
</feature>
<comment type="caution">
    <text evidence="7">The sequence shown here is derived from an EMBL/GenBank/DDBJ whole genome shotgun (WGS) entry which is preliminary data.</text>
</comment>
<dbReference type="EMBL" id="BMGS01000006">
    <property type="protein sequence ID" value="GGG48324.1"/>
    <property type="molecule type" value="Genomic_DNA"/>
</dbReference>
<reference evidence="8" key="1">
    <citation type="journal article" date="2019" name="Int. J. Syst. Evol. Microbiol.">
        <title>The Global Catalogue of Microorganisms (GCM) 10K type strain sequencing project: providing services to taxonomists for standard genome sequencing and annotation.</title>
        <authorList>
            <consortium name="The Broad Institute Genomics Platform"/>
            <consortium name="The Broad Institute Genome Sequencing Center for Infectious Disease"/>
            <person name="Wu L."/>
            <person name="Ma J."/>
        </authorList>
    </citation>
    <scope>NUCLEOTIDE SEQUENCE [LARGE SCALE GENOMIC DNA]</scope>
    <source>
        <strain evidence="8">CGMCC 1.12990</strain>
    </source>
</reference>
<protein>
    <submittedName>
        <fullName evidence="7">Aminotransferase</fullName>
    </submittedName>
</protein>
<evidence type="ECO:0000313" key="8">
    <source>
        <dbReference type="Proteomes" id="UP000601361"/>
    </source>
</evidence>
<dbReference type="InterPro" id="IPR015422">
    <property type="entry name" value="PyrdxlP-dep_Trfase_small"/>
</dbReference>
<sequence>MPAASAPAVISLASGYGSFAPPLVATAAATRVLQAAGPLPVAAVAGLPELRAALAESYQQAGASGVQPEHVVVTGGTKAALFALLQAVLRPGDEVLLPTPNWFGFWELVVRAGGTVRALPLSAADNYALAPETLRAALTPHTRVVLFSNPNNPTGRVYSRAEIAGWLSVTQDFPDLFVLSDEIYNGITFSPEPVPTLLSFPDPRQRHMVVNGYSKSLALIGWGIGYLVAPLPIAQICAAGLHATGSAVPVLQQHAAVAATRHASAIARSLIESLQPTRHRMQTELALLPQVPAPQAAATYYFFPDLRAYLRPELEPVAASAELVARLHATGVAVVDGATCGAPGFVRLSYAVPMAQLEPALERLRAGLSTPFSAA</sequence>
<organism evidence="7 8">
    <name type="scientific">Hymenobacter glacieicola</name>
    <dbReference type="NCBI Taxonomy" id="1562124"/>
    <lineage>
        <taxon>Bacteria</taxon>
        <taxon>Pseudomonadati</taxon>
        <taxon>Bacteroidota</taxon>
        <taxon>Cytophagia</taxon>
        <taxon>Cytophagales</taxon>
        <taxon>Hymenobacteraceae</taxon>
        <taxon>Hymenobacter</taxon>
    </lineage>
</organism>
<keyword evidence="8" id="KW-1185">Reference proteome</keyword>
<keyword evidence="3 7" id="KW-0032">Aminotransferase</keyword>